<comment type="caution">
    <text evidence="7">The sequence shown here is derived from an EMBL/GenBank/DDBJ whole genome shotgun (WGS) entry which is preliminary data.</text>
</comment>
<keyword evidence="4" id="KW-0862">Zinc</keyword>
<sequence>MHKFYSYDLNFYICISEDIMEELFSYRQKNFLSKESGGMLFTNKLDNTEIEINKISIPCSSDIRKRNYFKLDEKKAKQEVLIQFENGFHYLGDWHTHNETIANPSPTDINSIHELFTKSKHNRPFFIILIIPNQNVISNCYLAAADGKKIYQFKYQNQTTTI</sequence>
<dbReference type="Proteomes" id="UP000229974">
    <property type="component" value="Unassembled WGS sequence"/>
</dbReference>
<evidence type="ECO:0000256" key="4">
    <source>
        <dbReference type="ARBA" id="ARBA00022833"/>
    </source>
</evidence>
<dbReference type="SUPFAM" id="SSF102712">
    <property type="entry name" value="JAB1/MPN domain"/>
    <property type="match status" value="1"/>
</dbReference>
<evidence type="ECO:0000256" key="2">
    <source>
        <dbReference type="ARBA" id="ARBA00022723"/>
    </source>
</evidence>
<evidence type="ECO:0000256" key="5">
    <source>
        <dbReference type="ARBA" id="ARBA00023049"/>
    </source>
</evidence>
<keyword evidence="1" id="KW-0645">Protease</keyword>
<protein>
    <recommendedName>
        <fullName evidence="6">JAB domain-containing protein</fullName>
    </recommendedName>
</protein>
<evidence type="ECO:0000256" key="1">
    <source>
        <dbReference type="ARBA" id="ARBA00022670"/>
    </source>
</evidence>
<dbReference type="Gene3D" id="3.40.140.10">
    <property type="entry name" value="Cytidine Deaminase, domain 2"/>
    <property type="match status" value="1"/>
</dbReference>
<accession>A0A2J0PY41</accession>
<name>A0A2J0PY41_9ENTR</name>
<dbReference type="InterPro" id="IPR028090">
    <property type="entry name" value="JAB_dom_prok"/>
</dbReference>
<evidence type="ECO:0000313" key="7">
    <source>
        <dbReference type="EMBL" id="PJD84196.1"/>
    </source>
</evidence>
<dbReference type="GO" id="GO:0008237">
    <property type="term" value="F:metallopeptidase activity"/>
    <property type="evidence" value="ECO:0007669"/>
    <property type="project" value="UniProtKB-KW"/>
</dbReference>
<dbReference type="AlphaFoldDB" id="A0A2J0PY41"/>
<gene>
    <name evidence="7" type="ORF">B9Q30_13645</name>
</gene>
<dbReference type="GO" id="GO:0006508">
    <property type="term" value="P:proteolysis"/>
    <property type="evidence" value="ECO:0007669"/>
    <property type="project" value="UniProtKB-KW"/>
</dbReference>
<evidence type="ECO:0000259" key="6">
    <source>
        <dbReference type="Pfam" id="PF14464"/>
    </source>
</evidence>
<evidence type="ECO:0000256" key="3">
    <source>
        <dbReference type="ARBA" id="ARBA00022801"/>
    </source>
</evidence>
<proteinExistence type="predicted"/>
<dbReference type="GO" id="GO:0046872">
    <property type="term" value="F:metal ion binding"/>
    <property type="evidence" value="ECO:0007669"/>
    <property type="project" value="UniProtKB-KW"/>
</dbReference>
<feature type="domain" description="JAB" evidence="6">
    <location>
        <begin position="28"/>
        <end position="128"/>
    </location>
</feature>
<dbReference type="Pfam" id="PF14464">
    <property type="entry name" value="Prok-JAB"/>
    <property type="match status" value="1"/>
</dbReference>
<dbReference type="EMBL" id="NEEW01000006">
    <property type="protein sequence ID" value="PJD84196.1"/>
    <property type="molecule type" value="Genomic_DNA"/>
</dbReference>
<keyword evidence="3" id="KW-0378">Hydrolase</keyword>
<reference evidence="7 8" key="1">
    <citation type="journal article" date="2017" name="J. Antimicrob. Chemother.">
        <title>Characterization of the population structure, drug resistance mechanisms and plasmids of the community-associated Enterobacter cloacae complex in China.</title>
        <authorList>
            <person name="Zhou K."/>
            <person name="Yu W."/>
            <person name="Cao X."/>
            <person name="Shen P."/>
            <person name="Lu H."/>
            <person name="Luo Q."/>
            <person name="Rossen J.W.A."/>
            <person name="Xiao Y."/>
        </authorList>
    </citation>
    <scope>NUCLEOTIDE SEQUENCE [LARGE SCALE GENOMIC DNA]</scope>
    <source>
        <strain evidence="7 8">ECC904</strain>
    </source>
</reference>
<keyword evidence="5" id="KW-0482">Metalloprotease</keyword>
<evidence type="ECO:0000313" key="8">
    <source>
        <dbReference type="Proteomes" id="UP000229974"/>
    </source>
</evidence>
<organism evidence="7 8">
    <name type="scientific">Enterobacter hormaechei</name>
    <dbReference type="NCBI Taxonomy" id="158836"/>
    <lineage>
        <taxon>Bacteria</taxon>
        <taxon>Pseudomonadati</taxon>
        <taxon>Pseudomonadota</taxon>
        <taxon>Gammaproteobacteria</taxon>
        <taxon>Enterobacterales</taxon>
        <taxon>Enterobacteriaceae</taxon>
        <taxon>Enterobacter</taxon>
        <taxon>Enterobacter cloacae complex</taxon>
    </lineage>
</organism>
<keyword evidence="2" id="KW-0479">Metal-binding</keyword>
<dbReference type="OrthoDB" id="5470925at2"/>